<reference evidence="3" key="1">
    <citation type="journal article" date="2021" name="Nat. Commun.">
        <title>Genetic determinants of endophytism in the Arabidopsis root mycobiome.</title>
        <authorList>
            <person name="Mesny F."/>
            <person name="Miyauchi S."/>
            <person name="Thiergart T."/>
            <person name="Pickel B."/>
            <person name="Atanasova L."/>
            <person name="Karlsson M."/>
            <person name="Huettel B."/>
            <person name="Barry K.W."/>
            <person name="Haridas S."/>
            <person name="Chen C."/>
            <person name="Bauer D."/>
            <person name="Andreopoulos W."/>
            <person name="Pangilinan J."/>
            <person name="LaButti K."/>
            <person name="Riley R."/>
            <person name="Lipzen A."/>
            <person name="Clum A."/>
            <person name="Drula E."/>
            <person name="Henrissat B."/>
            <person name="Kohler A."/>
            <person name="Grigoriev I.V."/>
            <person name="Martin F.M."/>
            <person name="Hacquard S."/>
        </authorList>
    </citation>
    <scope>NUCLEOTIDE SEQUENCE</scope>
    <source>
        <strain evidence="3">MPI-CAGE-AT-0016</strain>
    </source>
</reference>
<protein>
    <submittedName>
        <fullName evidence="3">Uncharacterized protein</fullName>
    </submittedName>
</protein>
<keyword evidence="2" id="KW-1133">Transmembrane helix</keyword>
<sequence length="233" mass="24016">MSDPSTTSSSFPSTTTSPTASTPTDTPGPLSGQPLSYTIIPLGILAIAAAVTLIICIRRKRAGRPFNWTGISDADIERANRNTATRRPVGRGGRQWAVWRTDDGLGLDENGDAPPAYEPKARPGQTLESTPVRGDTTAAVHGSYELDDMRRPDGTTVGSSSSPSPPGSPGPVVTAPAQAHTQQEAPPPEYDSVTAGSTPPPPSTPHPGTVAAPPASPLITTPPPAVSFTGRRG</sequence>
<keyword evidence="2" id="KW-0812">Transmembrane</keyword>
<keyword evidence="2" id="KW-0472">Membrane</keyword>
<evidence type="ECO:0000256" key="2">
    <source>
        <dbReference type="SAM" id="Phobius"/>
    </source>
</evidence>
<feature type="region of interest" description="Disordered" evidence="1">
    <location>
        <begin position="1"/>
        <end position="30"/>
    </location>
</feature>
<organism evidence="3 4">
    <name type="scientific">Plectosphaerella cucumerina</name>
    <dbReference type="NCBI Taxonomy" id="40658"/>
    <lineage>
        <taxon>Eukaryota</taxon>
        <taxon>Fungi</taxon>
        <taxon>Dikarya</taxon>
        <taxon>Ascomycota</taxon>
        <taxon>Pezizomycotina</taxon>
        <taxon>Sordariomycetes</taxon>
        <taxon>Hypocreomycetidae</taxon>
        <taxon>Glomerellales</taxon>
        <taxon>Plectosphaerellaceae</taxon>
        <taxon>Plectosphaerella</taxon>
    </lineage>
</organism>
<name>A0A8K0TBH9_9PEZI</name>
<evidence type="ECO:0000313" key="4">
    <source>
        <dbReference type="Proteomes" id="UP000813385"/>
    </source>
</evidence>
<gene>
    <name evidence="3" type="ORF">B0T11DRAFT_98124</name>
</gene>
<dbReference type="Proteomes" id="UP000813385">
    <property type="component" value="Unassembled WGS sequence"/>
</dbReference>
<proteinExistence type="predicted"/>
<dbReference type="AlphaFoldDB" id="A0A8K0TBH9"/>
<feature type="transmembrane region" description="Helical" evidence="2">
    <location>
        <begin position="35"/>
        <end position="57"/>
    </location>
</feature>
<keyword evidence="4" id="KW-1185">Reference proteome</keyword>
<evidence type="ECO:0000256" key="1">
    <source>
        <dbReference type="SAM" id="MobiDB-lite"/>
    </source>
</evidence>
<evidence type="ECO:0000313" key="3">
    <source>
        <dbReference type="EMBL" id="KAH7357939.1"/>
    </source>
</evidence>
<feature type="compositionally biased region" description="Low complexity" evidence="1">
    <location>
        <begin position="1"/>
        <end position="27"/>
    </location>
</feature>
<comment type="caution">
    <text evidence="3">The sequence shown here is derived from an EMBL/GenBank/DDBJ whole genome shotgun (WGS) entry which is preliminary data.</text>
</comment>
<accession>A0A8K0TBH9</accession>
<dbReference type="EMBL" id="JAGPXD010000004">
    <property type="protein sequence ID" value="KAH7357939.1"/>
    <property type="molecule type" value="Genomic_DNA"/>
</dbReference>
<feature type="region of interest" description="Disordered" evidence="1">
    <location>
        <begin position="102"/>
        <end position="233"/>
    </location>
</feature>
<dbReference type="OrthoDB" id="4775599at2759"/>
<feature type="compositionally biased region" description="Pro residues" evidence="1">
    <location>
        <begin position="214"/>
        <end position="225"/>
    </location>
</feature>